<accession>A1WNF7</accession>
<dbReference type="EMBL" id="CP000542">
    <property type="protein sequence ID" value="ABM59164.1"/>
    <property type="molecule type" value="Genomic_DNA"/>
</dbReference>
<dbReference type="KEGG" id="vei:Veis_3443"/>
<dbReference type="HOGENOM" id="CLU_3013040_0_0_4"/>
<sequence length="56" mass="6078">MLPILANGTPDHDDMSIIGDGYVMPAGWKGHIILHRDRIAAGPADQVLTIEVRELS</sequence>
<dbReference type="GeneID" id="76463713"/>
<reference evidence="2" key="1">
    <citation type="submission" date="2006-12" db="EMBL/GenBank/DDBJ databases">
        <title>Complete sequence of chromosome 1 of Verminephrobacter eiseniae EF01-2.</title>
        <authorList>
            <person name="Copeland A."/>
            <person name="Lucas S."/>
            <person name="Lapidus A."/>
            <person name="Barry K."/>
            <person name="Detter J.C."/>
            <person name="Glavina del Rio T."/>
            <person name="Dalin E."/>
            <person name="Tice H."/>
            <person name="Pitluck S."/>
            <person name="Chertkov O."/>
            <person name="Brettin T."/>
            <person name="Bruce D."/>
            <person name="Han C."/>
            <person name="Tapia R."/>
            <person name="Gilna P."/>
            <person name="Schmutz J."/>
            <person name="Larimer F."/>
            <person name="Land M."/>
            <person name="Hauser L."/>
            <person name="Kyrpides N."/>
            <person name="Kim E."/>
            <person name="Stahl D."/>
            <person name="Richardson P."/>
        </authorList>
    </citation>
    <scope>NUCLEOTIDE SEQUENCE [LARGE SCALE GENOMIC DNA]</scope>
    <source>
        <strain evidence="2">EF01-2</strain>
    </source>
</reference>
<dbReference type="RefSeq" id="WP_011811156.1">
    <property type="nucleotide sequence ID" value="NC_008786.1"/>
</dbReference>
<gene>
    <name evidence="1" type="ordered locus">Veis_3443</name>
</gene>
<dbReference type="AlphaFoldDB" id="A1WNF7"/>
<name>A1WNF7_VEREI</name>
<dbReference type="STRING" id="391735.Veis_3443"/>
<evidence type="ECO:0000313" key="1">
    <source>
        <dbReference type="EMBL" id="ABM59164.1"/>
    </source>
</evidence>
<dbReference type="Proteomes" id="UP000000374">
    <property type="component" value="Chromosome"/>
</dbReference>
<proteinExistence type="predicted"/>
<protein>
    <submittedName>
        <fullName evidence="1">Uncharacterized protein</fullName>
    </submittedName>
</protein>
<keyword evidence="2" id="KW-1185">Reference proteome</keyword>
<evidence type="ECO:0000313" key="2">
    <source>
        <dbReference type="Proteomes" id="UP000000374"/>
    </source>
</evidence>
<organism evidence="1 2">
    <name type="scientific">Verminephrobacter eiseniae (strain EF01-2)</name>
    <dbReference type="NCBI Taxonomy" id="391735"/>
    <lineage>
        <taxon>Bacteria</taxon>
        <taxon>Pseudomonadati</taxon>
        <taxon>Pseudomonadota</taxon>
        <taxon>Betaproteobacteria</taxon>
        <taxon>Burkholderiales</taxon>
        <taxon>Comamonadaceae</taxon>
        <taxon>Verminephrobacter</taxon>
    </lineage>
</organism>